<gene>
    <name evidence="1" type="ORF">B1B09_06470</name>
</gene>
<name>A0A2B7IZP6_CUTAC</name>
<comment type="caution">
    <text evidence="1">The sequence shown here is derived from an EMBL/GenBank/DDBJ whole genome shotgun (WGS) entry which is preliminary data.</text>
</comment>
<dbReference type="EMBL" id="MVCE01000002">
    <property type="protein sequence ID" value="PGF35221.1"/>
    <property type="molecule type" value="Genomic_DNA"/>
</dbReference>
<dbReference type="GeneID" id="92856068"/>
<protein>
    <submittedName>
        <fullName evidence="1">Uncharacterized protein</fullName>
    </submittedName>
</protein>
<dbReference type="OrthoDB" id="3388334at2"/>
<proteinExistence type="predicted"/>
<evidence type="ECO:0000313" key="1">
    <source>
        <dbReference type="EMBL" id="PGF35221.1"/>
    </source>
</evidence>
<accession>A0A2B7IZP6</accession>
<dbReference type="RefSeq" id="WP_002515781.1">
    <property type="nucleotide sequence ID" value="NZ_AP019664.1"/>
</dbReference>
<evidence type="ECO:0000313" key="2">
    <source>
        <dbReference type="Proteomes" id="UP000226191"/>
    </source>
</evidence>
<reference evidence="1 2" key="1">
    <citation type="submission" date="2017-02" db="EMBL/GenBank/DDBJ databases">
        <title>Prevalence of linear plasmids in Cutibacterium acnes isolates obtained from cancerous prostatic tissue.</title>
        <authorList>
            <person name="Davidsson S."/>
            <person name="Bruggemann H."/>
        </authorList>
    </citation>
    <scope>NUCLEOTIDE SEQUENCE [LARGE SCALE GENOMIC DNA]</scope>
    <source>
        <strain evidence="1 2">11-78</strain>
    </source>
</reference>
<dbReference type="AlphaFoldDB" id="A0A2B7IZP6"/>
<dbReference type="Proteomes" id="UP000226191">
    <property type="component" value="Unassembled WGS sequence"/>
</dbReference>
<organism evidence="1 2">
    <name type="scientific">Cutibacterium acnes</name>
    <name type="common">Propionibacterium acnes</name>
    <dbReference type="NCBI Taxonomy" id="1747"/>
    <lineage>
        <taxon>Bacteria</taxon>
        <taxon>Bacillati</taxon>
        <taxon>Actinomycetota</taxon>
        <taxon>Actinomycetes</taxon>
        <taxon>Propionibacteriales</taxon>
        <taxon>Propionibacteriaceae</taxon>
        <taxon>Cutibacterium</taxon>
    </lineage>
</organism>
<sequence length="130" mass="13501">MAVTMRIVAALLVIAAVWGGKYVVSLIFRAAGVRAGGDTGLLRGGLWIGYLERLGIVIAILTSYPAGIAVILGVKTLARYAELKSQPTPGSDAAQANKESSAAIEQFIIGTMASALWSVLLTVTAKALWG</sequence>